<keyword evidence="3" id="KW-1185">Reference proteome</keyword>
<dbReference type="SUPFAM" id="SSF48464">
    <property type="entry name" value="ENTH/VHS domain"/>
    <property type="match status" value="1"/>
</dbReference>
<dbReference type="WBParaSite" id="ACRNAN_scaffold5800.g19931.t1">
    <property type="protein sequence ID" value="ACRNAN_scaffold5800.g19931.t1"/>
    <property type="gene ID" value="ACRNAN_scaffold5800.g19931"/>
</dbReference>
<dbReference type="GO" id="GO:0006897">
    <property type="term" value="P:endocytosis"/>
    <property type="evidence" value="ECO:0007669"/>
    <property type="project" value="TreeGrafter"/>
</dbReference>
<dbReference type="GO" id="GO:0005886">
    <property type="term" value="C:plasma membrane"/>
    <property type="evidence" value="ECO:0007669"/>
    <property type="project" value="TreeGrafter"/>
</dbReference>
<evidence type="ECO:0000259" key="2">
    <source>
        <dbReference type="PROSITE" id="PS50942"/>
    </source>
</evidence>
<dbReference type="GO" id="GO:0005768">
    <property type="term" value="C:endosome"/>
    <property type="evidence" value="ECO:0007669"/>
    <property type="project" value="TreeGrafter"/>
</dbReference>
<sequence length="499" mass="54886">MSDIFSGLANLTKSVTDSLNTYELRKIGDKVQGYVMNFTEAETKVREATNEDPWGPTGPQMQEIAHMTFQYDAFPEIMGMLWKRMLQENKAAWRRVYKSLILLNYLLKNGNEKGKDQGVNVRHRAKLVSELIQDEELLRTERRKVKTEGKEKYQGYSKEEMNMKGGTSSFDSKWKNDRKNDFRDDDFSSRDNDRDFSSPQREVTAFDFAESRNQTASPELGIREVKVQRSPEPQDDDDFGDFAEARNTGSTAQRANLLDLDFGSPAPPVHTQQLDLFNNISPISSGAQNLPRPPSGGSAQAPSNNLDDLFGSPVTANVPAPRMTNSASLDIFGDFTAPAPPVQSTPAPNLLGGFPTSSIQTSSQINDDLFGNFTSVPTPSLPPQTSIDLFSSAPAQLNPVSHVSSSISAPNFMDFQSPLAPMPAQTIPSGSGNLSARSGSSMAQNQIKPEPKLAGTWAELQGKVNIDLDNLSLRSPKKQSVPMNQLKGTQTQNNSGLNW</sequence>
<dbReference type="PANTHER" id="PTHR12276:SF45">
    <property type="entry name" value="CLATHRIN INTERACTOR 1"/>
    <property type="match status" value="1"/>
</dbReference>
<feature type="region of interest" description="Disordered" evidence="1">
    <location>
        <begin position="143"/>
        <end position="241"/>
    </location>
</feature>
<proteinExistence type="predicted"/>
<dbReference type="InterPro" id="IPR013809">
    <property type="entry name" value="ENTH"/>
</dbReference>
<dbReference type="SMART" id="SM00273">
    <property type="entry name" value="ENTH"/>
    <property type="match status" value="1"/>
</dbReference>
<accession>A0A914E771</accession>
<evidence type="ECO:0000313" key="3">
    <source>
        <dbReference type="Proteomes" id="UP000887540"/>
    </source>
</evidence>
<protein>
    <submittedName>
        <fullName evidence="4">ENTH domain-containing protein</fullName>
    </submittedName>
</protein>
<dbReference type="GO" id="GO:0005543">
    <property type="term" value="F:phospholipid binding"/>
    <property type="evidence" value="ECO:0007669"/>
    <property type="project" value="TreeGrafter"/>
</dbReference>
<evidence type="ECO:0000313" key="4">
    <source>
        <dbReference type="WBParaSite" id="ACRNAN_scaffold5800.g19931.t1"/>
    </source>
</evidence>
<dbReference type="InterPro" id="IPR008942">
    <property type="entry name" value="ENTH_VHS"/>
</dbReference>
<dbReference type="GO" id="GO:0030276">
    <property type="term" value="F:clathrin binding"/>
    <property type="evidence" value="ECO:0007669"/>
    <property type="project" value="TreeGrafter"/>
</dbReference>
<feature type="domain" description="ENTH" evidence="2">
    <location>
        <begin position="33"/>
        <end position="163"/>
    </location>
</feature>
<feature type="region of interest" description="Disordered" evidence="1">
    <location>
        <begin position="282"/>
        <end position="312"/>
    </location>
</feature>
<dbReference type="Gene3D" id="1.25.40.90">
    <property type="match status" value="2"/>
</dbReference>
<dbReference type="Proteomes" id="UP000887540">
    <property type="component" value="Unplaced"/>
</dbReference>
<reference evidence="4" key="1">
    <citation type="submission" date="2022-11" db="UniProtKB">
        <authorList>
            <consortium name="WormBaseParasite"/>
        </authorList>
    </citation>
    <scope>IDENTIFICATION</scope>
</reference>
<dbReference type="GO" id="GO:0030125">
    <property type="term" value="C:clathrin vesicle coat"/>
    <property type="evidence" value="ECO:0007669"/>
    <property type="project" value="TreeGrafter"/>
</dbReference>
<name>A0A914E771_9BILA</name>
<evidence type="ECO:0000256" key="1">
    <source>
        <dbReference type="SAM" id="MobiDB-lite"/>
    </source>
</evidence>
<organism evidence="3 4">
    <name type="scientific">Acrobeloides nanus</name>
    <dbReference type="NCBI Taxonomy" id="290746"/>
    <lineage>
        <taxon>Eukaryota</taxon>
        <taxon>Metazoa</taxon>
        <taxon>Ecdysozoa</taxon>
        <taxon>Nematoda</taxon>
        <taxon>Chromadorea</taxon>
        <taxon>Rhabditida</taxon>
        <taxon>Tylenchina</taxon>
        <taxon>Cephalobomorpha</taxon>
        <taxon>Cephaloboidea</taxon>
        <taxon>Cephalobidae</taxon>
        <taxon>Acrobeloides</taxon>
    </lineage>
</organism>
<dbReference type="Pfam" id="PF01417">
    <property type="entry name" value="ENTH"/>
    <property type="match status" value="1"/>
</dbReference>
<feature type="compositionally biased region" description="Basic and acidic residues" evidence="1">
    <location>
        <begin position="172"/>
        <end position="196"/>
    </location>
</feature>
<feature type="compositionally biased region" description="Polar residues" evidence="1">
    <location>
        <begin position="297"/>
        <end position="306"/>
    </location>
</feature>
<dbReference type="AlphaFoldDB" id="A0A914E771"/>
<feature type="compositionally biased region" description="Basic and acidic residues" evidence="1">
    <location>
        <begin position="143"/>
        <end position="162"/>
    </location>
</feature>
<feature type="region of interest" description="Disordered" evidence="1">
    <location>
        <begin position="475"/>
        <end position="499"/>
    </location>
</feature>
<dbReference type="PANTHER" id="PTHR12276">
    <property type="entry name" value="EPSIN/ENT-RELATED"/>
    <property type="match status" value="1"/>
</dbReference>
<feature type="compositionally biased region" description="Polar residues" evidence="1">
    <location>
        <begin position="481"/>
        <end position="499"/>
    </location>
</feature>
<dbReference type="PROSITE" id="PS50942">
    <property type="entry name" value="ENTH"/>
    <property type="match status" value="1"/>
</dbReference>